<evidence type="ECO:0000313" key="16">
    <source>
        <dbReference type="Proteomes" id="UP001258994"/>
    </source>
</evidence>
<keyword evidence="7" id="KW-0479">Metal-binding</keyword>
<dbReference type="Pfam" id="PF00753">
    <property type="entry name" value="Lactamase_B"/>
    <property type="match status" value="1"/>
</dbReference>
<gene>
    <name evidence="15" type="primary">bla</name>
    <name evidence="15" type="ORF">RGQ13_19850</name>
</gene>
<feature type="chain" id="PRO_5047392058" description="beta-lactamase" evidence="13">
    <location>
        <begin position="18"/>
        <end position="244"/>
    </location>
</feature>
<dbReference type="CDD" id="cd16301">
    <property type="entry name" value="IMP_DIM-like_MBL-B1"/>
    <property type="match status" value="1"/>
</dbReference>
<dbReference type="NCBIfam" id="NF012229">
    <property type="entry name" value="bla_class_B_core"/>
    <property type="match status" value="1"/>
</dbReference>
<comment type="cofactor">
    <cofactor evidence="2">
        <name>Zn(2+)</name>
        <dbReference type="ChEBI" id="CHEBI:29105"/>
    </cofactor>
</comment>
<dbReference type="SMART" id="SM00849">
    <property type="entry name" value="Lactamase_B"/>
    <property type="match status" value="1"/>
</dbReference>
<dbReference type="PANTHER" id="PTHR42951">
    <property type="entry name" value="METALLO-BETA-LACTAMASE DOMAIN-CONTAINING"/>
    <property type="match status" value="1"/>
</dbReference>
<dbReference type="InterPro" id="IPR058199">
    <property type="entry name" value="BlaB//VIM/IMP-1"/>
</dbReference>
<name>A0ABY9TU59_9GAMM</name>
<evidence type="ECO:0000256" key="10">
    <source>
        <dbReference type="ARBA" id="ARBA00022801"/>
    </source>
</evidence>
<dbReference type="GO" id="GO:0008800">
    <property type="term" value="F:beta-lactamase activity"/>
    <property type="evidence" value="ECO:0007669"/>
    <property type="project" value="UniProtKB-EC"/>
</dbReference>
<proteinExistence type="inferred from homology"/>
<dbReference type="PANTHER" id="PTHR42951:SF4">
    <property type="entry name" value="ACYL-COENZYME A THIOESTERASE MBLAC2"/>
    <property type="match status" value="1"/>
</dbReference>
<dbReference type="RefSeq" id="WP_348391466.1">
    <property type="nucleotide sequence ID" value="NZ_CP134145.1"/>
</dbReference>
<keyword evidence="16" id="KW-1185">Reference proteome</keyword>
<keyword evidence="12" id="KW-0046">Antibiotic resistance</keyword>
<dbReference type="InterPro" id="IPR001018">
    <property type="entry name" value="Beta-lactamase_class-B_CS"/>
</dbReference>
<evidence type="ECO:0000313" key="15">
    <source>
        <dbReference type="EMBL" id="WNC72347.1"/>
    </source>
</evidence>
<dbReference type="PROSITE" id="PS00744">
    <property type="entry name" value="BETA_LACTAMASE_B_2"/>
    <property type="match status" value="1"/>
</dbReference>
<keyword evidence="10 15" id="KW-0378">Hydrolase</keyword>
<comment type="catalytic activity">
    <reaction evidence="1">
        <text>a beta-lactam + H2O = a substituted beta-amino acid</text>
        <dbReference type="Rhea" id="RHEA:20401"/>
        <dbReference type="ChEBI" id="CHEBI:15377"/>
        <dbReference type="ChEBI" id="CHEBI:35627"/>
        <dbReference type="ChEBI" id="CHEBI:140347"/>
        <dbReference type="EC" id="3.5.2.6"/>
    </reaction>
</comment>
<organism evidence="15 16">
    <name type="scientific">Thalassotalea psychrophila</name>
    <dbReference type="NCBI Taxonomy" id="3065647"/>
    <lineage>
        <taxon>Bacteria</taxon>
        <taxon>Pseudomonadati</taxon>
        <taxon>Pseudomonadota</taxon>
        <taxon>Gammaproteobacteria</taxon>
        <taxon>Alteromonadales</taxon>
        <taxon>Colwelliaceae</taxon>
        <taxon>Thalassotalea</taxon>
    </lineage>
</organism>
<keyword evidence="9" id="KW-0574">Periplasm</keyword>
<sequence>MRFIITFLLLISGTASASDEQLKITKLADNLYQHISYKNIKPWGMVGASGLIVVDGKNAHIIDTPWTQEETEKLINWIRSKGLIAKSSIVTHFHEDASGGIPFLNKSKIKTYATSQTNNLLNLKHREQSSNEIPSTTFELVKGTIEIYYPGPGHTEDNIVVWLPKSNILFGGCFVKSMNSKNLGNTEDASINKWPASIQKVINKYPNIEIVVPGHGKVGDINLLKHTAKLALGVASNKLLKQGS</sequence>
<evidence type="ECO:0000259" key="14">
    <source>
        <dbReference type="SMART" id="SM00849"/>
    </source>
</evidence>
<dbReference type="Proteomes" id="UP001258994">
    <property type="component" value="Chromosome"/>
</dbReference>
<dbReference type="NCBIfam" id="NF033088">
    <property type="entry name" value="bla_subclass_B1"/>
    <property type="match status" value="1"/>
</dbReference>
<evidence type="ECO:0000256" key="8">
    <source>
        <dbReference type="ARBA" id="ARBA00022729"/>
    </source>
</evidence>
<evidence type="ECO:0000256" key="13">
    <source>
        <dbReference type="SAM" id="SignalP"/>
    </source>
</evidence>
<comment type="subunit">
    <text evidence="5">Monomer.</text>
</comment>
<dbReference type="InterPro" id="IPR050855">
    <property type="entry name" value="NDM-1-like"/>
</dbReference>
<evidence type="ECO:0000256" key="7">
    <source>
        <dbReference type="ARBA" id="ARBA00022723"/>
    </source>
</evidence>
<evidence type="ECO:0000256" key="1">
    <source>
        <dbReference type="ARBA" id="ARBA00001526"/>
    </source>
</evidence>
<evidence type="ECO:0000256" key="5">
    <source>
        <dbReference type="ARBA" id="ARBA00011245"/>
    </source>
</evidence>
<dbReference type="InterPro" id="IPR036866">
    <property type="entry name" value="RibonucZ/Hydroxyglut_hydro"/>
</dbReference>
<dbReference type="SUPFAM" id="SSF56281">
    <property type="entry name" value="Metallo-hydrolase/oxidoreductase"/>
    <property type="match status" value="1"/>
</dbReference>
<comment type="subcellular location">
    <subcellularLocation>
        <location evidence="3">Periplasm</location>
    </subcellularLocation>
</comment>
<comment type="similarity">
    <text evidence="4">Belongs to the metallo-beta-lactamase superfamily. Class-B beta-lactamase family.</text>
</comment>
<reference evidence="16" key="1">
    <citation type="submission" date="2023-09" db="EMBL/GenBank/DDBJ databases">
        <authorList>
            <person name="Li S."/>
            <person name="Li X."/>
            <person name="Zhang C."/>
            <person name="Zhao Z."/>
        </authorList>
    </citation>
    <scope>NUCLEOTIDE SEQUENCE [LARGE SCALE GENOMIC DNA]</scope>
    <source>
        <strain evidence="16">SQ149</strain>
    </source>
</reference>
<evidence type="ECO:0000256" key="3">
    <source>
        <dbReference type="ARBA" id="ARBA00004418"/>
    </source>
</evidence>
<evidence type="ECO:0000256" key="9">
    <source>
        <dbReference type="ARBA" id="ARBA00022764"/>
    </source>
</evidence>
<dbReference type="InterPro" id="IPR001279">
    <property type="entry name" value="Metallo-B-lactamas"/>
</dbReference>
<evidence type="ECO:0000256" key="6">
    <source>
        <dbReference type="ARBA" id="ARBA00012865"/>
    </source>
</evidence>
<protein>
    <recommendedName>
        <fullName evidence="6">beta-lactamase</fullName>
        <ecNumber evidence="6">3.5.2.6</ecNumber>
    </recommendedName>
</protein>
<evidence type="ECO:0000256" key="2">
    <source>
        <dbReference type="ARBA" id="ARBA00001947"/>
    </source>
</evidence>
<evidence type="ECO:0000256" key="4">
    <source>
        <dbReference type="ARBA" id="ARBA00005250"/>
    </source>
</evidence>
<accession>A0ABY9TU59</accession>
<keyword evidence="11" id="KW-0862">Zinc</keyword>
<dbReference type="EMBL" id="CP134145">
    <property type="protein sequence ID" value="WNC72347.1"/>
    <property type="molecule type" value="Genomic_DNA"/>
</dbReference>
<evidence type="ECO:0000256" key="12">
    <source>
        <dbReference type="ARBA" id="ARBA00023251"/>
    </source>
</evidence>
<feature type="domain" description="Metallo-beta-lactamase" evidence="14">
    <location>
        <begin position="47"/>
        <end position="215"/>
    </location>
</feature>
<evidence type="ECO:0000256" key="11">
    <source>
        <dbReference type="ARBA" id="ARBA00022833"/>
    </source>
</evidence>
<keyword evidence="8 13" id="KW-0732">Signal</keyword>
<feature type="signal peptide" evidence="13">
    <location>
        <begin position="1"/>
        <end position="17"/>
    </location>
</feature>
<dbReference type="Gene3D" id="3.60.15.10">
    <property type="entry name" value="Ribonuclease Z/Hydroxyacylglutathione hydrolase-like"/>
    <property type="match status" value="1"/>
</dbReference>
<dbReference type="EC" id="3.5.2.6" evidence="6"/>